<evidence type="ECO:0000259" key="7">
    <source>
        <dbReference type="PROSITE" id="PS51722"/>
    </source>
</evidence>
<dbReference type="CDD" id="cd04166">
    <property type="entry name" value="CysN_ATPS"/>
    <property type="match status" value="1"/>
</dbReference>
<evidence type="ECO:0000256" key="2">
    <source>
        <dbReference type="ARBA" id="ARBA00022679"/>
    </source>
</evidence>
<dbReference type="InterPro" id="IPR009001">
    <property type="entry name" value="Transl_elong_EF1A/Init_IF2_C"/>
</dbReference>
<dbReference type="InterPro" id="IPR031157">
    <property type="entry name" value="G_TR_CS"/>
</dbReference>
<dbReference type="PANTHER" id="PTHR23115">
    <property type="entry name" value="TRANSLATION FACTOR"/>
    <property type="match status" value="1"/>
</dbReference>
<dbReference type="SUPFAM" id="SSF52540">
    <property type="entry name" value="P-loop containing nucleoside triphosphate hydrolases"/>
    <property type="match status" value="1"/>
</dbReference>
<dbReference type="InterPro" id="IPR050100">
    <property type="entry name" value="TRAFAC_GTPase_members"/>
</dbReference>
<keyword evidence="4" id="KW-0547">Nucleotide-binding</keyword>
<accession>A0A1H2M1W0</accession>
<name>A0A1H2M1W0_9ACTN</name>
<dbReference type="RefSeq" id="WP_091073699.1">
    <property type="nucleotide sequence ID" value="NZ_LT629799.1"/>
</dbReference>
<dbReference type="SUPFAM" id="SSF50465">
    <property type="entry name" value="EF-Tu/eEF-1alpha/eIF2-gamma C-terminal domain"/>
    <property type="match status" value="1"/>
</dbReference>
<dbReference type="Pfam" id="PF22594">
    <property type="entry name" value="GTP-eEF1A_C"/>
    <property type="match status" value="1"/>
</dbReference>
<dbReference type="PROSITE" id="PS00301">
    <property type="entry name" value="G_TR_1"/>
    <property type="match status" value="1"/>
</dbReference>
<dbReference type="FunFam" id="3.40.50.300:FF:000119">
    <property type="entry name" value="Sulfate adenylyltransferase subunit 1"/>
    <property type="match status" value="1"/>
</dbReference>
<keyword evidence="3 8" id="KW-0548">Nucleotidyltransferase</keyword>
<dbReference type="SUPFAM" id="SSF50447">
    <property type="entry name" value="Translation proteins"/>
    <property type="match status" value="1"/>
</dbReference>
<dbReference type="InterPro" id="IPR044139">
    <property type="entry name" value="CysN_NoDQ_III"/>
</dbReference>
<dbReference type="InterPro" id="IPR044138">
    <property type="entry name" value="CysN_II"/>
</dbReference>
<dbReference type="InterPro" id="IPR011779">
    <property type="entry name" value="SO4_adenylTrfase_lsu"/>
</dbReference>
<keyword evidence="9" id="KW-1185">Reference proteome</keyword>
<keyword evidence="6" id="KW-0342">GTP-binding</keyword>
<dbReference type="InterPro" id="IPR054696">
    <property type="entry name" value="GTP-eEF1A_C"/>
</dbReference>
<evidence type="ECO:0000256" key="1">
    <source>
        <dbReference type="ARBA" id="ARBA00012391"/>
    </source>
</evidence>
<evidence type="ECO:0000313" key="8">
    <source>
        <dbReference type="EMBL" id="SDU87134.1"/>
    </source>
</evidence>
<protein>
    <recommendedName>
        <fullName evidence="1">sulfate adenylyltransferase</fullName>
        <ecNumber evidence="1">2.7.7.4</ecNumber>
    </recommendedName>
</protein>
<dbReference type="Gene3D" id="3.40.50.300">
    <property type="entry name" value="P-loop containing nucleotide triphosphate hydrolases"/>
    <property type="match status" value="1"/>
</dbReference>
<dbReference type="STRING" id="546874.SAMN04488544_1249"/>
<dbReference type="Pfam" id="PF00009">
    <property type="entry name" value="GTP_EFTU"/>
    <property type="match status" value="1"/>
</dbReference>
<dbReference type="InterPro" id="IPR000795">
    <property type="entry name" value="T_Tr_GTP-bd_dom"/>
</dbReference>
<dbReference type="GO" id="GO:0004781">
    <property type="term" value="F:sulfate adenylyltransferase (ATP) activity"/>
    <property type="evidence" value="ECO:0007669"/>
    <property type="project" value="UniProtKB-EC"/>
</dbReference>
<dbReference type="InterPro" id="IPR041757">
    <property type="entry name" value="CysN_GTP-bd"/>
</dbReference>
<dbReference type="PROSITE" id="PS51722">
    <property type="entry name" value="G_TR_2"/>
    <property type="match status" value="1"/>
</dbReference>
<dbReference type="CDD" id="cd03695">
    <property type="entry name" value="CysN_NodQ_II"/>
    <property type="match status" value="1"/>
</dbReference>
<keyword evidence="2 8" id="KW-0808">Transferase</keyword>
<evidence type="ECO:0000313" key="9">
    <source>
        <dbReference type="Proteomes" id="UP000198825"/>
    </source>
</evidence>
<dbReference type="EC" id="2.7.7.4" evidence="1"/>
<evidence type="ECO:0000256" key="4">
    <source>
        <dbReference type="ARBA" id="ARBA00022741"/>
    </source>
</evidence>
<dbReference type="Proteomes" id="UP000198825">
    <property type="component" value="Chromosome I"/>
</dbReference>
<evidence type="ECO:0000256" key="6">
    <source>
        <dbReference type="ARBA" id="ARBA00023134"/>
    </source>
</evidence>
<dbReference type="GO" id="GO:0003924">
    <property type="term" value="F:GTPase activity"/>
    <property type="evidence" value="ECO:0007669"/>
    <property type="project" value="InterPro"/>
</dbReference>
<dbReference type="PRINTS" id="PR00315">
    <property type="entry name" value="ELONGATNFCT"/>
</dbReference>
<evidence type="ECO:0000256" key="5">
    <source>
        <dbReference type="ARBA" id="ARBA00022840"/>
    </source>
</evidence>
<dbReference type="GO" id="GO:0005525">
    <property type="term" value="F:GTP binding"/>
    <property type="evidence" value="ECO:0007669"/>
    <property type="project" value="UniProtKB-KW"/>
</dbReference>
<dbReference type="OrthoDB" id="9804504at2"/>
<dbReference type="CDD" id="cd04095">
    <property type="entry name" value="CysN_NoDQ_III"/>
    <property type="match status" value="1"/>
</dbReference>
<dbReference type="Gene3D" id="2.40.30.10">
    <property type="entry name" value="Translation factors"/>
    <property type="match status" value="2"/>
</dbReference>
<dbReference type="NCBIfam" id="TIGR02034">
    <property type="entry name" value="CysN"/>
    <property type="match status" value="1"/>
</dbReference>
<keyword evidence="5" id="KW-0067">ATP-binding</keyword>
<sequence>MTPTLQAEREASLQGRRTLLRLATAGSVDDGKSTLVGRLLFDTNSVLTDTLDSIETASRRKGLDRADLALLTDGLRAEREQGITIDVAYRYFATAGRKFVLADCPGHVQYTRNTVTGASTAHVIVLLVDARKGVVEQTRRHLAVAALLRVPHVVLAVNKIDLADYSQEVFDAIATDFALLARSLGVADSHAIPVSALEGDNVVTRSAQMPWYDGPTVLGYLEGVDDTSLEVGEDFRFPVQQVVRPQSAVLAPWAAQAPTVDGDYRGYAGKVVSGRVTVGEEVVVLPGGGHAVVEGVDTPDGPLDLAVAGQSVVLRLDRDLDVSRGAVLASASAPPAPTRELSGTVCWLSDRTLRRGSRVLVQHGTSVTKAVVKVIDGVLDLDFESGSYPTWHTAEALGLNDIGRVRLSLAAPLPVDPYKEHRGTGSFVLVDEADGWTLGAGMAGPTSLHTLDVDAQER</sequence>
<dbReference type="InterPro" id="IPR009000">
    <property type="entry name" value="Transl_B-barrel_sf"/>
</dbReference>
<organism evidence="8 9">
    <name type="scientific">Microlunatus sagamiharensis</name>
    <dbReference type="NCBI Taxonomy" id="546874"/>
    <lineage>
        <taxon>Bacteria</taxon>
        <taxon>Bacillati</taxon>
        <taxon>Actinomycetota</taxon>
        <taxon>Actinomycetes</taxon>
        <taxon>Propionibacteriales</taxon>
        <taxon>Propionibacteriaceae</taxon>
        <taxon>Microlunatus</taxon>
    </lineage>
</organism>
<evidence type="ECO:0000256" key="3">
    <source>
        <dbReference type="ARBA" id="ARBA00022695"/>
    </source>
</evidence>
<dbReference type="InterPro" id="IPR027417">
    <property type="entry name" value="P-loop_NTPase"/>
</dbReference>
<proteinExistence type="predicted"/>
<gene>
    <name evidence="8" type="ORF">SAMN04488544_1249</name>
</gene>
<dbReference type="GO" id="GO:0005524">
    <property type="term" value="F:ATP binding"/>
    <property type="evidence" value="ECO:0007669"/>
    <property type="project" value="UniProtKB-KW"/>
</dbReference>
<dbReference type="AlphaFoldDB" id="A0A1H2M1W0"/>
<feature type="domain" description="Tr-type G" evidence="7">
    <location>
        <begin position="17"/>
        <end position="229"/>
    </location>
</feature>
<dbReference type="EMBL" id="LT629799">
    <property type="protein sequence ID" value="SDU87134.1"/>
    <property type="molecule type" value="Genomic_DNA"/>
</dbReference>
<reference evidence="9" key="1">
    <citation type="submission" date="2016-10" db="EMBL/GenBank/DDBJ databases">
        <authorList>
            <person name="Varghese N."/>
            <person name="Submissions S."/>
        </authorList>
    </citation>
    <scope>NUCLEOTIDE SEQUENCE [LARGE SCALE GENOMIC DNA]</scope>
    <source>
        <strain evidence="9">DSM 21743</strain>
    </source>
</reference>
<dbReference type="GO" id="GO:0006790">
    <property type="term" value="P:sulfur compound metabolic process"/>
    <property type="evidence" value="ECO:0007669"/>
    <property type="project" value="InterPro"/>
</dbReference>